<dbReference type="RefSeq" id="WP_044426586.1">
    <property type="nucleotide sequence ID" value="NZ_BJYZ01000007.1"/>
</dbReference>
<protein>
    <submittedName>
        <fullName evidence="2">Uncharacterized protein</fullName>
    </submittedName>
</protein>
<comment type="caution">
    <text evidence="2">The sequence shown here is derived from an EMBL/GenBank/DDBJ whole genome shotgun (WGS) entry which is preliminary data.</text>
</comment>
<keyword evidence="3" id="KW-1185">Reference proteome</keyword>
<evidence type="ECO:0000313" key="2">
    <source>
        <dbReference type="EMBL" id="GEO37699.1"/>
    </source>
</evidence>
<keyword evidence="1" id="KW-1133">Transmembrane helix</keyword>
<keyword evidence="1" id="KW-0812">Transmembrane</keyword>
<evidence type="ECO:0000256" key="1">
    <source>
        <dbReference type="SAM" id="Phobius"/>
    </source>
</evidence>
<reference evidence="2 3" key="1">
    <citation type="submission" date="2019-07" db="EMBL/GenBank/DDBJ databases">
        <title>Whole genome shotgun sequence of Skermanella aerolata NBRC 106429.</title>
        <authorList>
            <person name="Hosoyama A."/>
            <person name="Uohara A."/>
            <person name="Ohji S."/>
            <person name="Ichikawa N."/>
        </authorList>
    </citation>
    <scope>NUCLEOTIDE SEQUENCE [LARGE SCALE GENOMIC DNA]</scope>
    <source>
        <strain evidence="2 3">NBRC 106429</strain>
    </source>
</reference>
<proteinExistence type="predicted"/>
<evidence type="ECO:0000313" key="3">
    <source>
        <dbReference type="Proteomes" id="UP000321523"/>
    </source>
</evidence>
<keyword evidence="1" id="KW-0472">Membrane</keyword>
<accession>A0A512DMK3</accession>
<dbReference type="EMBL" id="BJYZ01000007">
    <property type="protein sequence ID" value="GEO37699.1"/>
    <property type="molecule type" value="Genomic_DNA"/>
</dbReference>
<feature type="transmembrane region" description="Helical" evidence="1">
    <location>
        <begin position="69"/>
        <end position="90"/>
    </location>
</feature>
<organism evidence="2 3">
    <name type="scientific">Skermanella aerolata</name>
    <dbReference type="NCBI Taxonomy" id="393310"/>
    <lineage>
        <taxon>Bacteria</taxon>
        <taxon>Pseudomonadati</taxon>
        <taxon>Pseudomonadota</taxon>
        <taxon>Alphaproteobacteria</taxon>
        <taxon>Rhodospirillales</taxon>
        <taxon>Azospirillaceae</taxon>
        <taxon>Skermanella</taxon>
    </lineage>
</organism>
<dbReference type="AlphaFoldDB" id="A0A512DMK3"/>
<gene>
    <name evidence="2" type="ORF">SAE02_18470</name>
</gene>
<sequence>MTDNRDPAFHLFRFALESALIAVKATAFIEEMGALKINPMIQSGLNEAVQQMTVAGTVNRFAIVLWGELMAHGIAYSALWLVGVIGWVLLTQHHAVYLAESTGRLLRSLQAACSSRLKKLRDMKNSVGK</sequence>
<dbReference type="Proteomes" id="UP000321523">
    <property type="component" value="Unassembled WGS sequence"/>
</dbReference>
<name>A0A512DMK3_9PROT</name>